<keyword evidence="1 3" id="KW-0547">Nucleotide-binding</keyword>
<organism evidence="6 7">
    <name type="scientific">Hondaea fermentalgiana</name>
    <dbReference type="NCBI Taxonomy" id="2315210"/>
    <lineage>
        <taxon>Eukaryota</taxon>
        <taxon>Sar</taxon>
        <taxon>Stramenopiles</taxon>
        <taxon>Bigyra</taxon>
        <taxon>Labyrinthulomycetes</taxon>
        <taxon>Thraustochytrida</taxon>
        <taxon>Thraustochytriidae</taxon>
        <taxon>Hondaea</taxon>
    </lineage>
</organism>
<dbReference type="SUPFAM" id="SSF52540">
    <property type="entry name" value="P-loop containing nucleoside triphosphate hydrolases"/>
    <property type="match status" value="1"/>
</dbReference>
<evidence type="ECO:0000256" key="2">
    <source>
        <dbReference type="ARBA" id="ARBA00023134"/>
    </source>
</evidence>
<dbReference type="CDD" id="cd04508">
    <property type="entry name" value="Tudor_SF"/>
    <property type="match status" value="2"/>
</dbReference>
<dbReference type="SMART" id="SM00177">
    <property type="entry name" value="ARF"/>
    <property type="match status" value="1"/>
</dbReference>
<dbReference type="PROSITE" id="PS51417">
    <property type="entry name" value="ARF"/>
    <property type="match status" value="1"/>
</dbReference>
<feature type="region of interest" description="Disordered" evidence="5">
    <location>
        <begin position="312"/>
        <end position="396"/>
    </location>
</feature>
<feature type="binding site" evidence="3">
    <location>
        <begin position="120"/>
        <end position="123"/>
    </location>
    <ligand>
        <name>GTP</name>
        <dbReference type="ChEBI" id="CHEBI:37565"/>
    </ligand>
</feature>
<feature type="compositionally biased region" description="Low complexity" evidence="5">
    <location>
        <begin position="326"/>
        <end position="347"/>
    </location>
</feature>
<feature type="region of interest" description="Disordered" evidence="5">
    <location>
        <begin position="209"/>
        <end position="237"/>
    </location>
</feature>
<dbReference type="PANTHER" id="PTHR46090">
    <property type="entry name" value="ADP-RIBOSYLATION FACTOR-LIKE PROTEIN 13B"/>
    <property type="match status" value="1"/>
</dbReference>
<keyword evidence="4" id="KW-0479">Metal-binding</keyword>
<evidence type="ECO:0000313" key="7">
    <source>
        <dbReference type="Proteomes" id="UP000241890"/>
    </source>
</evidence>
<dbReference type="AlphaFoldDB" id="A0A2R5GT92"/>
<feature type="binding site" evidence="3">
    <location>
        <position position="64"/>
    </location>
    <ligand>
        <name>GTP</name>
        <dbReference type="ChEBI" id="CHEBI:37565"/>
    </ligand>
</feature>
<evidence type="ECO:0000256" key="1">
    <source>
        <dbReference type="ARBA" id="ARBA00022741"/>
    </source>
</evidence>
<keyword evidence="7" id="KW-1185">Reference proteome</keyword>
<dbReference type="Pfam" id="PF00025">
    <property type="entry name" value="Arf"/>
    <property type="match status" value="1"/>
</dbReference>
<protein>
    <submittedName>
        <fullName evidence="6">ADP-ribosylation factor</fullName>
    </submittedName>
</protein>
<dbReference type="Proteomes" id="UP000241890">
    <property type="component" value="Unassembled WGS sequence"/>
</dbReference>
<dbReference type="GO" id="GO:0005525">
    <property type="term" value="F:GTP binding"/>
    <property type="evidence" value="ECO:0007669"/>
    <property type="project" value="UniProtKB-KW"/>
</dbReference>
<gene>
    <name evidence="6" type="ORF">FCC1311_103092</name>
</gene>
<keyword evidence="4" id="KW-0460">Magnesium</keyword>
<dbReference type="Gene3D" id="2.30.30.140">
    <property type="match status" value="2"/>
</dbReference>
<evidence type="ECO:0000256" key="4">
    <source>
        <dbReference type="PIRSR" id="PIRSR606689-2"/>
    </source>
</evidence>
<dbReference type="InParanoid" id="A0A2R5GT92"/>
<feature type="binding site" evidence="3">
    <location>
        <begin position="17"/>
        <end position="24"/>
    </location>
    <ligand>
        <name>GTP</name>
        <dbReference type="ChEBI" id="CHEBI:37565"/>
    </ligand>
</feature>
<dbReference type="GO" id="GO:0003924">
    <property type="term" value="F:GTPase activity"/>
    <property type="evidence" value="ECO:0007669"/>
    <property type="project" value="InterPro"/>
</dbReference>
<dbReference type="OrthoDB" id="79847at2759"/>
<sequence>MGGSNSKALEGQVAVIGLDGAGKSTIVNALSGREDRKVVPTVGVNQPRIVATAALDLKLFDLGGSESFRKAWVDRLKRSHAVIFVIDTSNVRRMIEVRDEFAAFLNADTLAGKPVLIFANKEDTCAAPVSEIEKMLRLVDETTLGASNWRIIPCIGAKACNADRVDPRLMDGIRWLAAEVLPKWKALDDVVSISLKVLQKRWKSEELANKKSVAEKKRQRRKNEKNGNPQGSKSSATVAPLNAAAKPAPSVVLCQNKLVQGNERVPCSNEATQRSGLTGWRPFCDSCVDSLREEQNMPAQERAPSRLELVAQQQQEVPKPRAQDPQAKPMQQSMQQMQTQQSAPQMQVIPGQQLGSPTSPSSPGAMSVQADNEDPEERKRRKKEKKERKRRKKLRKRYRNASFALGQQVYANFYDKDRWFPGKVKWMHPDGTYQVAYDDGDVEEHVEPYNMLPVNGRIITPGSRVEVSYKGSGRFFTGTISAINEDGLTYQVAYDDGDKETAAQAWWIRLLEKE</sequence>
<dbReference type="GO" id="GO:0046872">
    <property type="term" value="F:metal ion binding"/>
    <property type="evidence" value="ECO:0007669"/>
    <property type="project" value="UniProtKB-KW"/>
</dbReference>
<feature type="compositionally biased region" description="Basic residues" evidence="5">
    <location>
        <begin position="379"/>
        <end position="396"/>
    </location>
</feature>
<evidence type="ECO:0000313" key="6">
    <source>
        <dbReference type="EMBL" id="GBG34086.1"/>
    </source>
</evidence>
<dbReference type="EMBL" id="BEYU01000179">
    <property type="protein sequence ID" value="GBG34086.1"/>
    <property type="molecule type" value="Genomic_DNA"/>
</dbReference>
<dbReference type="Gene3D" id="3.40.50.300">
    <property type="entry name" value="P-loop containing nucleotide triphosphate hydrolases"/>
    <property type="match status" value="1"/>
</dbReference>
<feature type="binding site" evidence="4">
    <location>
        <position position="24"/>
    </location>
    <ligand>
        <name>Mg(2+)</name>
        <dbReference type="ChEBI" id="CHEBI:18420"/>
    </ligand>
</feature>
<keyword evidence="2 3" id="KW-0342">GTP-binding</keyword>
<comment type="caution">
    <text evidence="6">The sequence shown here is derived from an EMBL/GenBank/DDBJ whole genome shotgun (WGS) entry which is preliminary data.</text>
</comment>
<dbReference type="InterPro" id="IPR006689">
    <property type="entry name" value="Small_GTPase_ARF/SAR"/>
</dbReference>
<dbReference type="PRINTS" id="PR00328">
    <property type="entry name" value="SAR1GTPBP"/>
</dbReference>
<feature type="binding site" evidence="4">
    <location>
        <position position="41"/>
    </location>
    <ligand>
        <name>Mg(2+)</name>
        <dbReference type="ChEBI" id="CHEBI:18420"/>
    </ligand>
</feature>
<accession>A0A2R5GT92</accession>
<name>A0A2R5GT92_9STRA</name>
<proteinExistence type="predicted"/>
<evidence type="ECO:0000256" key="5">
    <source>
        <dbReference type="SAM" id="MobiDB-lite"/>
    </source>
</evidence>
<feature type="compositionally biased region" description="Polar residues" evidence="5">
    <location>
        <begin position="227"/>
        <end position="237"/>
    </location>
</feature>
<dbReference type="SMART" id="SM00178">
    <property type="entry name" value="SAR"/>
    <property type="match status" value="1"/>
</dbReference>
<dbReference type="SUPFAM" id="SSF63748">
    <property type="entry name" value="Tudor/PWWP/MBT"/>
    <property type="match status" value="1"/>
</dbReference>
<reference evidence="6 7" key="1">
    <citation type="submission" date="2017-12" db="EMBL/GenBank/DDBJ databases">
        <title>Sequencing, de novo assembly and annotation of complete genome of a new Thraustochytrid species, strain FCC1311.</title>
        <authorList>
            <person name="Sedici K."/>
            <person name="Godart F."/>
            <person name="Aiese Cigliano R."/>
            <person name="Sanseverino W."/>
            <person name="Barakat M."/>
            <person name="Ortet P."/>
            <person name="Marechal E."/>
            <person name="Cagnac O."/>
            <person name="Amato A."/>
        </authorList>
    </citation>
    <scope>NUCLEOTIDE SEQUENCE [LARGE SCALE GENOMIC DNA]</scope>
</reference>
<dbReference type="InterPro" id="IPR051995">
    <property type="entry name" value="Ciliary_GTPase"/>
</dbReference>
<dbReference type="InterPro" id="IPR027417">
    <property type="entry name" value="P-loop_NTPase"/>
</dbReference>
<dbReference type="PANTHER" id="PTHR46090:SF2">
    <property type="entry name" value="ADP-RIBOSYLATION FACTOR-LIKE PROTEIN 13B"/>
    <property type="match status" value="1"/>
</dbReference>
<feature type="compositionally biased region" description="Polar residues" evidence="5">
    <location>
        <begin position="353"/>
        <end position="364"/>
    </location>
</feature>
<evidence type="ECO:0000256" key="3">
    <source>
        <dbReference type="PIRSR" id="PIRSR606689-1"/>
    </source>
</evidence>